<protein>
    <submittedName>
        <fullName evidence="8">FAD-dependent oxidoreductase</fullName>
    </submittedName>
</protein>
<dbReference type="Proteomes" id="UP001501509">
    <property type="component" value="Unassembled WGS sequence"/>
</dbReference>
<evidence type="ECO:0000313" key="8">
    <source>
        <dbReference type="EMBL" id="GAA2629291.1"/>
    </source>
</evidence>
<sequence length="459" mass="49073">MNTNGHRVVVLGGGYTGMLAAIRLAHRTRRAGVRITLVNASDRFTERLRLHQTAAGHRLADHHIPDLLAGTGITFVQGTVTALDPDARAVVLDGGAARLDYDTLVYALGSATDTGLVPGADVHAFTLNGPRAAADLAARAREVAAAGGTITVCGGGLTGVEAATELAEAHPGAHVTLISHAEPGAMMGTRARAYLYRALDRLGVTVRTGVRVTKVLPGAVELEGGEVVASDACLWTTGVKVPALAADAGIAVDDRGLILVDETLRSVSHPSVHAIGDTAAIRMAWGQIHGTCQSGLPTAQYTGDAIARLLRGRAVKPFRFGYYHQPVSLGRRDAVIQFTYADDTPRRVYLKGRAAVLYKEFVSSSPLKFYRISKRFNISVTPSKGGRVTLPKRAARTRHDDAARTRHDDAARTRRDDAARTRRDDAARTRRDDAARTRRDDAARTRRDDAARTRNGSPA</sequence>
<gene>
    <name evidence="8" type="ORF">GCM10010411_78570</name>
</gene>
<evidence type="ECO:0000256" key="3">
    <source>
        <dbReference type="ARBA" id="ARBA00022630"/>
    </source>
</evidence>
<reference evidence="9" key="1">
    <citation type="journal article" date="2019" name="Int. J. Syst. Evol. Microbiol.">
        <title>The Global Catalogue of Microorganisms (GCM) 10K type strain sequencing project: providing services to taxonomists for standard genome sequencing and annotation.</title>
        <authorList>
            <consortium name="The Broad Institute Genomics Platform"/>
            <consortium name="The Broad Institute Genome Sequencing Center for Infectious Disease"/>
            <person name="Wu L."/>
            <person name="Ma J."/>
        </authorList>
    </citation>
    <scope>NUCLEOTIDE SEQUENCE [LARGE SCALE GENOMIC DNA]</scope>
    <source>
        <strain evidence="9">JCM 6833</strain>
    </source>
</reference>
<comment type="similarity">
    <text evidence="2">Belongs to the NADH dehydrogenase family.</text>
</comment>
<feature type="region of interest" description="Disordered" evidence="6">
    <location>
        <begin position="381"/>
        <end position="459"/>
    </location>
</feature>
<evidence type="ECO:0000256" key="6">
    <source>
        <dbReference type="SAM" id="MobiDB-lite"/>
    </source>
</evidence>
<evidence type="ECO:0000256" key="2">
    <source>
        <dbReference type="ARBA" id="ARBA00005272"/>
    </source>
</evidence>
<evidence type="ECO:0000259" key="7">
    <source>
        <dbReference type="Pfam" id="PF07992"/>
    </source>
</evidence>
<dbReference type="Gene3D" id="3.50.50.100">
    <property type="match status" value="1"/>
</dbReference>
<dbReference type="PRINTS" id="PR00368">
    <property type="entry name" value="FADPNR"/>
</dbReference>
<dbReference type="InterPro" id="IPR051169">
    <property type="entry name" value="NADH-Q_oxidoreductase"/>
</dbReference>
<feature type="compositionally biased region" description="Basic and acidic residues" evidence="6">
    <location>
        <begin position="397"/>
        <end position="452"/>
    </location>
</feature>
<dbReference type="SUPFAM" id="SSF51905">
    <property type="entry name" value="FAD/NAD(P)-binding domain"/>
    <property type="match status" value="1"/>
</dbReference>
<evidence type="ECO:0000313" key="9">
    <source>
        <dbReference type="Proteomes" id="UP001501509"/>
    </source>
</evidence>
<dbReference type="PRINTS" id="PR00469">
    <property type="entry name" value="PNDRDTASEII"/>
</dbReference>
<feature type="domain" description="FAD/NAD(P)-binding" evidence="7">
    <location>
        <begin position="7"/>
        <end position="284"/>
    </location>
</feature>
<dbReference type="EMBL" id="BAAATD010000014">
    <property type="protein sequence ID" value="GAA2629291.1"/>
    <property type="molecule type" value="Genomic_DNA"/>
</dbReference>
<keyword evidence="9" id="KW-1185">Reference proteome</keyword>
<dbReference type="PANTHER" id="PTHR42913:SF3">
    <property type="entry name" value="64 KDA MITOCHONDRIAL NADH DEHYDROGENASE (EUROFUNG)"/>
    <property type="match status" value="1"/>
</dbReference>
<comment type="caution">
    <text evidence="8">The sequence shown here is derived from an EMBL/GenBank/DDBJ whole genome shotgun (WGS) entry which is preliminary data.</text>
</comment>
<evidence type="ECO:0000256" key="1">
    <source>
        <dbReference type="ARBA" id="ARBA00001974"/>
    </source>
</evidence>
<name>A0ABP6D207_9ACTN</name>
<keyword evidence="4" id="KW-0274">FAD</keyword>
<keyword evidence="5" id="KW-0560">Oxidoreductase</keyword>
<keyword evidence="3" id="KW-0285">Flavoprotein</keyword>
<dbReference type="RefSeq" id="WP_344547579.1">
    <property type="nucleotide sequence ID" value="NZ_BAAATD010000014.1"/>
</dbReference>
<evidence type="ECO:0000256" key="4">
    <source>
        <dbReference type="ARBA" id="ARBA00022827"/>
    </source>
</evidence>
<dbReference type="Pfam" id="PF07992">
    <property type="entry name" value="Pyr_redox_2"/>
    <property type="match status" value="1"/>
</dbReference>
<dbReference type="PANTHER" id="PTHR42913">
    <property type="entry name" value="APOPTOSIS-INDUCING FACTOR 1"/>
    <property type="match status" value="1"/>
</dbReference>
<accession>A0ABP6D207</accession>
<dbReference type="InterPro" id="IPR023753">
    <property type="entry name" value="FAD/NAD-binding_dom"/>
</dbReference>
<dbReference type="InterPro" id="IPR036188">
    <property type="entry name" value="FAD/NAD-bd_sf"/>
</dbReference>
<proteinExistence type="inferred from homology"/>
<evidence type="ECO:0000256" key="5">
    <source>
        <dbReference type="ARBA" id="ARBA00023002"/>
    </source>
</evidence>
<organism evidence="8 9">
    <name type="scientific">Actinomadura fulvescens</name>
    <dbReference type="NCBI Taxonomy" id="46160"/>
    <lineage>
        <taxon>Bacteria</taxon>
        <taxon>Bacillati</taxon>
        <taxon>Actinomycetota</taxon>
        <taxon>Actinomycetes</taxon>
        <taxon>Streptosporangiales</taxon>
        <taxon>Thermomonosporaceae</taxon>
        <taxon>Actinomadura</taxon>
    </lineage>
</organism>
<comment type="cofactor">
    <cofactor evidence="1">
        <name>FAD</name>
        <dbReference type="ChEBI" id="CHEBI:57692"/>
    </cofactor>
</comment>